<comment type="caution">
    <text evidence="3">The sequence shown here is derived from an EMBL/GenBank/DDBJ whole genome shotgun (WGS) entry which is preliminary data.</text>
</comment>
<proteinExistence type="predicted"/>
<feature type="transmembrane region" description="Helical" evidence="2">
    <location>
        <begin position="156"/>
        <end position="178"/>
    </location>
</feature>
<evidence type="ECO:0000313" key="3">
    <source>
        <dbReference type="EMBL" id="MCP3426726.1"/>
    </source>
</evidence>
<keyword evidence="2" id="KW-0472">Membrane</keyword>
<evidence type="ECO:0000256" key="1">
    <source>
        <dbReference type="SAM" id="MobiDB-lite"/>
    </source>
</evidence>
<dbReference type="Proteomes" id="UP001139502">
    <property type="component" value="Unassembled WGS sequence"/>
</dbReference>
<feature type="transmembrane region" description="Helical" evidence="2">
    <location>
        <begin position="199"/>
        <end position="227"/>
    </location>
</feature>
<protein>
    <recommendedName>
        <fullName evidence="5">DUF4190 domain-containing protein</fullName>
    </recommendedName>
</protein>
<dbReference type="AlphaFoldDB" id="A0A9X2HC99"/>
<feature type="region of interest" description="Disordered" evidence="1">
    <location>
        <begin position="1"/>
        <end position="94"/>
    </location>
</feature>
<evidence type="ECO:0000256" key="2">
    <source>
        <dbReference type="SAM" id="Phobius"/>
    </source>
</evidence>
<evidence type="ECO:0000313" key="4">
    <source>
        <dbReference type="Proteomes" id="UP001139502"/>
    </source>
</evidence>
<name>A0A9X2HC99_9MICC</name>
<keyword evidence="2" id="KW-0812">Transmembrane</keyword>
<dbReference type="RefSeq" id="WP_254167800.1">
    <property type="nucleotide sequence ID" value="NZ_JANAFB010000035.1"/>
</dbReference>
<reference evidence="3" key="1">
    <citation type="submission" date="2022-06" db="EMBL/GenBank/DDBJ databases">
        <title>Rothia sp. isolated from sandalwood seedling.</title>
        <authorList>
            <person name="Tuikhar N."/>
            <person name="Kirdat K."/>
            <person name="Thorat V."/>
            <person name="Swetha P."/>
            <person name="Padma S."/>
            <person name="Sundararaj R."/>
            <person name="Yadav A."/>
        </authorList>
    </citation>
    <scope>NUCLEOTIDE SEQUENCE</scope>
    <source>
        <strain evidence="3">AR01</strain>
    </source>
</reference>
<organism evidence="3 4">
    <name type="scientific">Rothia santali</name>
    <dbReference type="NCBI Taxonomy" id="2949643"/>
    <lineage>
        <taxon>Bacteria</taxon>
        <taxon>Bacillati</taxon>
        <taxon>Actinomycetota</taxon>
        <taxon>Actinomycetes</taxon>
        <taxon>Micrococcales</taxon>
        <taxon>Micrococcaceae</taxon>
        <taxon>Rothia</taxon>
    </lineage>
</organism>
<gene>
    <name evidence="3" type="ORF">NBM05_12125</name>
</gene>
<accession>A0A9X2HC99</accession>
<feature type="compositionally biased region" description="Gly residues" evidence="1">
    <location>
        <begin position="59"/>
        <end position="85"/>
    </location>
</feature>
<keyword evidence="2" id="KW-1133">Transmembrane helix</keyword>
<evidence type="ECO:0008006" key="5">
    <source>
        <dbReference type="Google" id="ProtNLM"/>
    </source>
</evidence>
<dbReference type="EMBL" id="JANAFB010000035">
    <property type="protein sequence ID" value="MCP3426726.1"/>
    <property type="molecule type" value="Genomic_DNA"/>
</dbReference>
<keyword evidence="4" id="KW-1185">Reference proteome</keyword>
<sequence length="231" mass="22625">MSERPTPENPGPESNGPGGTDPEQAAAGTHGHYETVGDDAAGHASPESSRGSGDPAPGYGSGYQGADSGDGSGYQGADTGYGSGDRGASSSYGAGGYGTGGYGAGGYGSDGRGGYSPSSDVDYYSQSGSGASYGAQQAPVYRQPGSAQAQSQAQTAMILGIVGVVVFFIGVILGPIALSQAGKAERGGADATAGRVLGWIATILGGLAALFIILYIVFFIVVIGAAINSGY</sequence>